<keyword evidence="5 8" id="KW-0547">Nucleotide-binding</keyword>
<keyword evidence="12" id="KW-1185">Reference proteome</keyword>
<dbReference type="Gene3D" id="3.40.50.620">
    <property type="entry name" value="HUPs"/>
    <property type="match status" value="1"/>
</dbReference>
<feature type="domain" description="Lysidine-tRNA(Ile) synthetase C-terminal" evidence="10">
    <location>
        <begin position="416"/>
        <end position="491"/>
    </location>
</feature>
<accession>A0A6N7XI35</accession>
<evidence type="ECO:0000313" key="11">
    <source>
        <dbReference type="EMBL" id="MST70584.1"/>
    </source>
</evidence>
<dbReference type="GO" id="GO:0006400">
    <property type="term" value="P:tRNA modification"/>
    <property type="evidence" value="ECO:0007669"/>
    <property type="project" value="UniProtKB-UniRule"/>
</dbReference>
<dbReference type="AlphaFoldDB" id="A0A6N7XI35"/>
<feature type="compositionally biased region" description="Basic and acidic residues" evidence="9">
    <location>
        <begin position="15"/>
        <end position="24"/>
    </location>
</feature>
<comment type="similarity">
    <text evidence="8">Belongs to the tRNA(Ile)-lysidine synthase family.</text>
</comment>
<dbReference type="NCBIfam" id="TIGR02433">
    <property type="entry name" value="lysidine_TilS_C"/>
    <property type="match status" value="1"/>
</dbReference>
<evidence type="ECO:0000256" key="8">
    <source>
        <dbReference type="HAMAP-Rule" id="MF_01161"/>
    </source>
</evidence>
<gene>
    <name evidence="8 11" type="primary">tilS</name>
    <name evidence="11" type="ORF">FYJ65_04380</name>
</gene>
<dbReference type="InterPro" id="IPR012094">
    <property type="entry name" value="tRNA_Ile_lys_synt"/>
</dbReference>
<comment type="catalytic activity">
    <reaction evidence="7 8">
        <text>cytidine(34) in tRNA(Ile2) + L-lysine + ATP = lysidine(34) in tRNA(Ile2) + AMP + diphosphate + H(+)</text>
        <dbReference type="Rhea" id="RHEA:43744"/>
        <dbReference type="Rhea" id="RHEA-COMP:10625"/>
        <dbReference type="Rhea" id="RHEA-COMP:10670"/>
        <dbReference type="ChEBI" id="CHEBI:15378"/>
        <dbReference type="ChEBI" id="CHEBI:30616"/>
        <dbReference type="ChEBI" id="CHEBI:32551"/>
        <dbReference type="ChEBI" id="CHEBI:33019"/>
        <dbReference type="ChEBI" id="CHEBI:82748"/>
        <dbReference type="ChEBI" id="CHEBI:83665"/>
        <dbReference type="ChEBI" id="CHEBI:456215"/>
        <dbReference type="EC" id="6.3.4.19"/>
    </reaction>
</comment>
<dbReference type="EMBL" id="VUNA01000006">
    <property type="protein sequence ID" value="MST70584.1"/>
    <property type="molecule type" value="Genomic_DNA"/>
</dbReference>
<evidence type="ECO:0000256" key="1">
    <source>
        <dbReference type="ARBA" id="ARBA00004496"/>
    </source>
</evidence>
<keyword evidence="6 8" id="KW-0067">ATP-binding</keyword>
<name>A0A6N7XI35_9FIRM</name>
<dbReference type="Pfam" id="PF01171">
    <property type="entry name" value="ATP_bind_3"/>
    <property type="match status" value="1"/>
</dbReference>
<evidence type="ECO:0000256" key="7">
    <source>
        <dbReference type="ARBA" id="ARBA00048539"/>
    </source>
</evidence>
<dbReference type="PANTHER" id="PTHR43033:SF1">
    <property type="entry name" value="TRNA(ILE)-LYSIDINE SYNTHASE-RELATED"/>
    <property type="match status" value="1"/>
</dbReference>
<dbReference type="SMART" id="SM00977">
    <property type="entry name" value="TilS_C"/>
    <property type="match status" value="1"/>
</dbReference>
<dbReference type="GO" id="GO:0032267">
    <property type="term" value="F:tRNA(Ile)-lysidine synthase activity"/>
    <property type="evidence" value="ECO:0007669"/>
    <property type="project" value="UniProtKB-EC"/>
</dbReference>
<dbReference type="CDD" id="cd01992">
    <property type="entry name" value="TilS_N"/>
    <property type="match status" value="1"/>
</dbReference>
<keyword evidence="4 8" id="KW-0819">tRNA processing</keyword>
<protein>
    <recommendedName>
        <fullName evidence="8">tRNA(Ile)-lysidine synthase</fullName>
        <ecNumber evidence="8">6.3.4.19</ecNumber>
    </recommendedName>
    <alternativeName>
        <fullName evidence="8">tRNA(Ile)-2-lysyl-cytidine synthase</fullName>
    </alternativeName>
    <alternativeName>
        <fullName evidence="8">tRNA(Ile)-lysidine synthetase</fullName>
    </alternativeName>
</protein>
<sequence>MPTAADSSISQGTRKSNEGDERTMDGLVKRVQQGGLVPKNSTVILGLSGGPDSLTLLHILKELESPENLNIVPVHVNHQLRENADSEERHAAEICREWNLPCRVRRIDCRSIARAQKCSVEEAGRTARYRIFDEVAEELLQEGVPKERIRIALAHNADDQCETLLQRIVRGTGIRGLAGIPSTRRDEKGYAIVRPLLSTSRKEIEDYAAEHALRPNYDESNDSVEYTRNRIRRELIPYLEKYFNPGVKEALQSLAEIAGPEENYMEEQARTALAALQREAPQDERILDANGLRVLHSAIIRRVVAQVIRECSGDENLRYTIVENVLNILKSENPSASVNLPGGWRAERRYEELVFRKVAPDDEHAMEGRHHLRVQVLKKDSAAFEDVRNAQKEIVPCAVLDYDKLCREYPEPEKKLMLRTRKAGDRIGIAGGKHKKIQDYMVDRKIPKEYRDWLEMIAIGREILWILPNSGIPNEVEQKKGRISQKYQIEEGSKAFLFLEITDCL</sequence>
<comment type="caution">
    <text evidence="11">The sequence shown here is derived from an EMBL/GenBank/DDBJ whole genome shotgun (WGS) entry which is preliminary data.</text>
</comment>
<dbReference type="InterPro" id="IPR012795">
    <property type="entry name" value="tRNA_Ile_lys_synt_N"/>
</dbReference>
<dbReference type="GO" id="GO:0005524">
    <property type="term" value="F:ATP binding"/>
    <property type="evidence" value="ECO:0007669"/>
    <property type="project" value="UniProtKB-UniRule"/>
</dbReference>
<comment type="domain">
    <text evidence="8">The N-terminal region contains the highly conserved SGGXDS motif, predicted to be a P-loop motif involved in ATP binding.</text>
</comment>
<dbReference type="PANTHER" id="PTHR43033">
    <property type="entry name" value="TRNA(ILE)-LYSIDINE SYNTHASE-RELATED"/>
    <property type="match status" value="1"/>
</dbReference>
<dbReference type="SUPFAM" id="SSF52402">
    <property type="entry name" value="Adenine nucleotide alpha hydrolases-like"/>
    <property type="match status" value="1"/>
</dbReference>
<feature type="region of interest" description="Disordered" evidence="9">
    <location>
        <begin position="1"/>
        <end position="24"/>
    </location>
</feature>
<evidence type="ECO:0000256" key="2">
    <source>
        <dbReference type="ARBA" id="ARBA00022490"/>
    </source>
</evidence>
<evidence type="ECO:0000313" key="12">
    <source>
        <dbReference type="Proteomes" id="UP000469424"/>
    </source>
</evidence>
<dbReference type="GO" id="GO:0005737">
    <property type="term" value="C:cytoplasm"/>
    <property type="evidence" value="ECO:0007669"/>
    <property type="project" value="UniProtKB-SubCell"/>
</dbReference>
<keyword evidence="2 8" id="KW-0963">Cytoplasm</keyword>
<reference evidence="11 12" key="1">
    <citation type="submission" date="2019-08" db="EMBL/GenBank/DDBJ databases">
        <title>In-depth cultivation of the pig gut microbiome towards novel bacterial diversity and tailored functional studies.</title>
        <authorList>
            <person name="Wylensek D."/>
            <person name="Hitch T.C.A."/>
            <person name="Clavel T."/>
        </authorList>
    </citation>
    <scope>NUCLEOTIDE SEQUENCE [LARGE SCALE GENOMIC DNA]</scope>
    <source>
        <strain evidence="11 12">WCA-MUC-591-APC-4B</strain>
    </source>
</reference>
<organism evidence="11 12">
    <name type="scientific">Mogibacterium kristiansenii</name>
    <dbReference type="NCBI Taxonomy" id="2606708"/>
    <lineage>
        <taxon>Bacteria</taxon>
        <taxon>Bacillati</taxon>
        <taxon>Bacillota</taxon>
        <taxon>Clostridia</taxon>
        <taxon>Peptostreptococcales</taxon>
        <taxon>Anaerovoracaceae</taxon>
        <taxon>Mogibacterium</taxon>
    </lineage>
</organism>
<dbReference type="SUPFAM" id="SSF56037">
    <property type="entry name" value="PheT/TilS domain"/>
    <property type="match status" value="1"/>
</dbReference>
<dbReference type="InterPro" id="IPR011063">
    <property type="entry name" value="TilS/TtcA_N"/>
</dbReference>
<evidence type="ECO:0000256" key="6">
    <source>
        <dbReference type="ARBA" id="ARBA00022840"/>
    </source>
</evidence>
<proteinExistence type="inferred from homology"/>
<keyword evidence="3 8" id="KW-0436">Ligase</keyword>
<evidence type="ECO:0000256" key="3">
    <source>
        <dbReference type="ARBA" id="ARBA00022598"/>
    </source>
</evidence>
<dbReference type="EC" id="6.3.4.19" evidence="8"/>
<comment type="subcellular location">
    <subcellularLocation>
        <location evidence="1 8">Cytoplasm</location>
    </subcellularLocation>
</comment>
<dbReference type="HAMAP" id="MF_01161">
    <property type="entry name" value="tRNA_Ile_lys_synt"/>
    <property type="match status" value="1"/>
</dbReference>
<dbReference type="Gene3D" id="1.20.59.20">
    <property type="match status" value="1"/>
</dbReference>
<dbReference type="Proteomes" id="UP000469424">
    <property type="component" value="Unassembled WGS sequence"/>
</dbReference>
<dbReference type="Pfam" id="PF11734">
    <property type="entry name" value="TilS_C"/>
    <property type="match status" value="1"/>
</dbReference>
<evidence type="ECO:0000256" key="5">
    <source>
        <dbReference type="ARBA" id="ARBA00022741"/>
    </source>
</evidence>
<feature type="binding site" evidence="8">
    <location>
        <begin position="48"/>
        <end position="53"/>
    </location>
    <ligand>
        <name>ATP</name>
        <dbReference type="ChEBI" id="CHEBI:30616"/>
    </ligand>
</feature>
<evidence type="ECO:0000256" key="9">
    <source>
        <dbReference type="SAM" id="MobiDB-lite"/>
    </source>
</evidence>
<evidence type="ECO:0000256" key="4">
    <source>
        <dbReference type="ARBA" id="ARBA00022694"/>
    </source>
</evidence>
<dbReference type="NCBIfam" id="TIGR02432">
    <property type="entry name" value="lysidine_TilS_N"/>
    <property type="match status" value="1"/>
</dbReference>
<evidence type="ECO:0000259" key="10">
    <source>
        <dbReference type="SMART" id="SM00977"/>
    </source>
</evidence>
<dbReference type="RefSeq" id="WP_154554150.1">
    <property type="nucleotide sequence ID" value="NZ_VUNA01000006.1"/>
</dbReference>
<feature type="compositionally biased region" description="Polar residues" evidence="9">
    <location>
        <begin position="1"/>
        <end position="14"/>
    </location>
</feature>
<comment type="function">
    <text evidence="8">Ligates lysine onto the cytidine present at position 34 of the AUA codon-specific tRNA(Ile) that contains the anticodon CAU, in an ATP-dependent manner. Cytidine is converted to lysidine, thus changing the amino acid specificity of the tRNA from methionine to isoleucine.</text>
</comment>
<dbReference type="InterPro" id="IPR012796">
    <property type="entry name" value="Lysidine-tRNA-synth_C"/>
</dbReference>
<dbReference type="SUPFAM" id="SSF82829">
    <property type="entry name" value="MesJ substrate recognition domain-like"/>
    <property type="match status" value="1"/>
</dbReference>
<dbReference type="InterPro" id="IPR014729">
    <property type="entry name" value="Rossmann-like_a/b/a_fold"/>
</dbReference>